<dbReference type="Proteomes" id="UP000481288">
    <property type="component" value="Unassembled WGS sequence"/>
</dbReference>
<dbReference type="EMBL" id="QGMG01000069">
    <property type="protein sequence ID" value="TVY57895.1"/>
    <property type="molecule type" value="Genomic_DNA"/>
</dbReference>
<evidence type="ECO:0000256" key="1">
    <source>
        <dbReference type="SAM" id="MobiDB-lite"/>
    </source>
</evidence>
<organism evidence="2 3">
    <name type="scientific">Lachnellula cervina</name>
    <dbReference type="NCBI Taxonomy" id="1316786"/>
    <lineage>
        <taxon>Eukaryota</taxon>
        <taxon>Fungi</taxon>
        <taxon>Dikarya</taxon>
        <taxon>Ascomycota</taxon>
        <taxon>Pezizomycotina</taxon>
        <taxon>Leotiomycetes</taxon>
        <taxon>Helotiales</taxon>
        <taxon>Lachnaceae</taxon>
        <taxon>Lachnellula</taxon>
    </lineage>
</organism>
<accession>A0A7D8UX52</accession>
<sequence>MSSPPQHPHNAPASPQPSPWEDSNRRAFRASLLMYIYKIRLTIHNHNNSHSPHDVLESLKYLEPPAYSTSSTNLTVNLVLATLRSDDISWTEALHLHIPNLQIIRYISDSPSSEYHPPVPNKGREALIYHTYFSTFYTHLPDISILIHAHESPWHADLALFTSMFFTLSHLSLPHVLERGYANLRASWHNACPDWINTTKTYEESWKQEEPFMAQAFAENFAPWGVGYVPEILAGPCCSQFAVSREAVLARPREQYEHHARWLVESEWSDYIVGRTWEHMFQFLFKGEGADCPVEWKVLCRMYGVCFGGAGQFAEWEKLGREREDLWDGMGFWSNLGFWAELKDPGKVQRARGRVQEIERLMAKMMGEALKRGRDEKVRAEGVGDVFTW</sequence>
<gene>
    <name evidence="2" type="ORF">LCER1_G001437</name>
</gene>
<dbReference type="PANTHER" id="PTHR37490:SF3">
    <property type="entry name" value="DUF3431 DOMAIN CONTAINING PROTEIN"/>
    <property type="match status" value="1"/>
</dbReference>
<dbReference type="PANTHER" id="PTHR37490">
    <property type="entry name" value="EXPRESSED PROTEIN"/>
    <property type="match status" value="1"/>
</dbReference>
<proteinExistence type="predicted"/>
<dbReference type="AlphaFoldDB" id="A0A7D8UX52"/>
<dbReference type="OrthoDB" id="426718at2759"/>
<name>A0A7D8UX52_9HELO</name>
<reference evidence="2 3" key="1">
    <citation type="submission" date="2018-05" db="EMBL/GenBank/DDBJ databases">
        <title>Whole genome sequencing for identification of molecular markers to develop diagnostic detection tools for the regulated plant pathogen Lachnellula willkommii.</title>
        <authorList>
            <person name="Giroux E."/>
            <person name="Bilodeau G."/>
        </authorList>
    </citation>
    <scope>NUCLEOTIDE SEQUENCE [LARGE SCALE GENOMIC DNA]</scope>
    <source>
        <strain evidence="2 3">CBS 625.97</strain>
    </source>
</reference>
<protein>
    <submittedName>
        <fullName evidence="2">Uncharacterized protein</fullName>
    </submittedName>
</protein>
<dbReference type="Pfam" id="PF11913">
    <property type="entry name" value="DUF3431"/>
    <property type="match status" value="1"/>
</dbReference>
<dbReference type="InterPro" id="IPR021838">
    <property type="entry name" value="DUF3431"/>
</dbReference>
<evidence type="ECO:0000313" key="2">
    <source>
        <dbReference type="EMBL" id="TVY57895.1"/>
    </source>
</evidence>
<evidence type="ECO:0000313" key="3">
    <source>
        <dbReference type="Proteomes" id="UP000481288"/>
    </source>
</evidence>
<comment type="caution">
    <text evidence="2">The sequence shown here is derived from an EMBL/GenBank/DDBJ whole genome shotgun (WGS) entry which is preliminary data.</text>
</comment>
<feature type="region of interest" description="Disordered" evidence="1">
    <location>
        <begin position="1"/>
        <end position="22"/>
    </location>
</feature>
<keyword evidence="3" id="KW-1185">Reference proteome</keyword>